<comment type="caution">
    <text evidence="1">The sequence shown here is derived from an EMBL/GenBank/DDBJ whole genome shotgun (WGS) entry which is preliminary data.</text>
</comment>
<sequence length="172" mass="19138">MSMVKELSARMLGVRIDSEDLLAELGMLLTDDGVIRRHSQLEMYELFPGDTLQLQDALQGKSVHAGVQLLRKKQLPLPATLNFLPALKASVASTVERAQYCECHTHFVGWRDSHSNLKTSADFIGLSNLAEEFREARANLVKQEEAHQCPPRRIPGFSARRAPVLAMNRGCG</sequence>
<accession>A0AA36IST5</accession>
<proteinExistence type="predicted"/>
<reference evidence="1" key="1">
    <citation type="submission" date="2023-08" db="EMBL/GenBank/DDBJ databases">
        <authorList>
            <person name="Chen Y."/>
            <person name="Shah S."/>
            <person name="Dougan E. K."/>
            <person name="Thang M."/>
            <person name="Chan C."/>
        </authorList>
    </citation>
    <scope>NUCLEOTIDE SEQUENCE</scope>
</reference>
<dbReference type="EMBL" id="CAUJNA010002424">
    <property type="protein sequence ID" value="CAJ1392839.1"/>
    <property type="molecule type" value="Genomic_DNA"/>
</dbReference>
<dbReference type="AlphaFoldDB" id="A0AA36IST5"/>
<gene>
    <name evidence="1" type="ORF">EVOR1521_LOCUS17838</name>
</gene>
<protein>
    <submittedName>
        <fullName evidence="1">Uncharacterized protein</fullName>
    </submittedName>
</protein>
<organism evidence="1 2">
    <name type="scientific">Effrenium voratum</name>
    <dbReference type="NCBI Taxonomy" id="2562239"/>
    <lineage>
        <taxon>Eukaryota</taxon>
        <taxon>Sar</taxon>
        <taxon>Alveolata</taxon>
        <taxon>Dinophyceae</taxon>
        <taxon>Suessiales</taxon>
        <taxon>Symbiodiniaceae</taxon>
        <taxon>Effrenium</taxon>
    </lineage>
</organism>
<dbReference type="Proteomes" id="UP001178507">
    <property type="component" value="Unassembled WGS sequence"/>
</dbReference>
<evidence type="ECO:0000313" key="1">
    <source>
        <dbReference type="EMBL" id="CAJ1392839.1"/>
    </source>
</evidence>
<keyword evidence="2" id="KW-1185">Reference proteome</keyword>
<evidence type="ECO:0000313" key="2">
    <source>
        <dbReference type="Proteomes" id="UP001178507"/>
    </source>
</evidence>
<name>A0AA36IST5_9DINO</name>